<comment type="caution">
    <text evidence="3">The sequence shown here is derived from an EMBL/GenBank/DDBJ whole genome shotgun (WGS) entry which is preliminary data.</text>
</comment>
<dbReference type="SUPFAM" id="SSF51735">
    <property type="entry name" value="NAD(P)-binding Rossmann-fold domains"/>
    <property type="match status" value="1"/>
</dbReference>
<dbReference type="PRINTS" id="PR00080">
    <property type="entry name" value="SDRFAMILY"/>
</dbReference>
<reference evidence="3" key="1">
    <citation type="submission" date="2022-10" db="EMBL/GenBank/DDBJ databases">
        <title>Culturing micro-colonial fungi from biological soil crusts in the Mojave desert and describing Neophaeococcomyces mojavensis, and introducing the new genera and species Taxawa tesnikishii.</title>
        <authorList>
            <person name="Kurbessoian T."/>
            <person name="Stajich J.E."/>
        </authorList>
    </citation>
    <scope>NUCLEOTIDE SEQUENCE</scope>
    <source>
        <strain evidence="3">TK_1</strain>
    </source>
</reference>
<protein>
    <recommendedName>
        <fullName evidence="5">3-oxoacyl-[acyl-carrier protein] reductase</fullName>
    </recommendedName>
</protein>
<evidence type="ECO:0000313" key="3">
    <source>
        <dbReference type="EMBL" id="KAJ9669705.1"/>
    </source>
</evidence>
<dbReference type="InterPro" id="IPR002347">
    <property type="entry name" value="SDR_fam"/>
</dbReference>
<dbReference type="InterPro" id="IPR036291">
    <property type="entry name" value="NAD(P)-bd_dom_sf"/>
</dbReference>
<comment type="similarity">
    <text evidence="1">Belongs to the short-chain dehydrogenases/reductases (SDR) family.</text>
</comment>
<keyword evidence="4" id="KW-1185">Reference proteome</keyword>
<name>A0ABQ9P557_9PEZI</name>
<organism evidence="3 4">
    <name type="scientific">Coniosporium apollinis</name>
    <dbReference type="NCBI Taxonomy" id="61459"/>
    <lineage>
        <taxon>Eukaryota</taxon>
        <taxon>Fungi</taxon>
        <taxon>Dikarya</taxon>
        <taxon>Ascomycota</taxon>
        <taxon>Pezizomycotina</taxon>
        <taxon>Dothideomycetes</taxon>
        <taxon>Dothideomycetes incertae sedis</taxon>
        <taxon>Coniosporium</taxon>
    </lineage>
</organism>
<dbReference type="PANTHER" id="PTHR48107">
    <property type="entry name" value="NADPH-DEPENDENT ALDEHYDE REDUCTASE-LIKE PROTEIN, CHLOROPLASTIC-RELATED"/>
    <property type="match status" value="1"/>
</dbReference>
<evidence type="ECO:0000313" key="4">
    <source>
        <dbReference type="Proteomes" id="UP001172684"/>
    </source>
</evidence>
<dbReference type="Gene3D" id="3.40.50.720">
    <property type="entry name" value="NAD(P)-binding Rossmann-like Domain"/>
    <property type="match status" value="1"/>
</dbReference>
<evidence type="ECO:0000256" key="2">
    <source>
        <dbReference type="ARBA" id="ARBA00023002"/>
    </source>
</evidence>
<proteinExistence type="inferred from homology"/>
<dbReference type="Proteomes" id="UP001172684">
    <property type="component" value="Unassembled WGS sequence"/>
</dbReference>
<evidence type="ECO:0008006" key="5">
    <source>
        <dbReference type="Google" id="ProtNLM"/>
    </source>
</evidence>
<dbReference type="PANTHER" id="PTHR48107:SF7">
    <property type="entry name" value="RE15974P"/>
    <property type="match status" value="1"/>
</dbReference>
<gene>
    <name evidence="3" type="ORF">H2201_000089</name>
</gene>
<dbReference type="CDD" id="cd05233">
    <property type="entry name" value="SDR_c"/>
    <property type="match status" value="1"/>
</dbReference>
<dbReference type="Pfam" id="PF13561">
    <property type="entry name" value="adh_short_C2"/>
    <property type="match status" value="1"/>
</dbReference>
<sequence>MVDQTLAGRVALISGSDSGIGAAIAEELSARGASVVINYPLPSLRAKAEALARSLPTRSIVVEADLSTVTGPQILVDSAVAEYGKLDIVVNNAALAINLPFEEQTLEHWDQLVNLNGRGVFLLTQAALKHLTRGSGRIVNIASVSSRGPPPMQTLYAGTKGMVDSFTKVWAKELPPKYGCTVNAVSPGPTMTEGFRNAGEEVMKILQPTIDATPVAKRMADPTEIAFAVGFLCEERARWVNGEHLFVNGGLFID</sequence>
<accession>A0ABQ9P557</accession>
<evidence type="ECO:0000256" key="1">
    <source>
        <dbReference type="ARBA" id="ARBA00006484"/>
    </source>
</evidence>
<dbReference type="PRINTS" id="PR00081">
    <property type="entry name" value="GDHRDH"/>
</dbReference>
<dbReference type="EMBL" id="JAPDRL010000001">
    <property type="protein sequence ID" value="KAJ9669705.1"/>
    <property type="molecule type" value="Genomic_DNA"/>
</dbReference>
<keyword evidence="2" id="KW-0560">Oxidoreductase</keyword>